<evidence type="ECO:0000256" key="6">
    <source>
        <dbReference type="ARBA" id="ARBA00022833"/>
    </source>
</evidence>
<dbReference type="GO" id="GO:0006096">
    <property type="term" value="P:glycolytic process"/>
    <property type="evidence" value="ECO:0007669"/>
    <property type="project" value="UniProtKB-UniPathway"/>
</dbReference>
<accession>A0A517T3D0</accession>
<comment type="pathway">
    <text evidence="2 12">Carbohydrate degradation; glycolysis; D-glyceraldehyde 3-phosphate and glycerone phosphate from D-glucose: step 4/4.</text>
</comment>
<sequence length="341" mass="36973">MPIATPAQYAEMLDAAQAGDYAYPAINVTSVITINAALKAFADMKSDGIIQVSIGGGKFASGINVGDSAFGGIVLAEAAHRLAEKYDVLVGLHTDHCQPDKVDSFLRPLIAETARRREAGLNNLFQSHMLDASELPLDENIKLSKELLELCAANEIILEVEAGVVGGEEDGIDNSDLPADKLYTTPEDMLEVYESLKGIGRYMFAATFGNVHGSYKPGAVKLRPDILKQGQDAVIAKYGEKAEFDLVFHGGSGTPIEQIRETLDYGVVKMNIDTDTQYSFTRPIAEHMFKNYDGVLKIDGEIGNKKAYDPRSYLKKAEESTAARLAEAAVALRSDGKTIYK</sequence>
<dbReference type="Proteomes" id="UP000319976">
    <property type="component" value="Chromosome"/>
</dbReference>
<feature type="binding site" evidence="10">
    <location>
        <begin position="271"/>
        <end position="274"/>
    </location>
    <ligand>
        <name>dihydroxyacetone phosphate</name>
        <dbReference type="ChEBI" id="CHEBI:57642"/>
    </ligand>
</feature>
<keyword evidence="6 11" id="KW-0862">Zinc</keyword>
<keyword evidence="5 11" id="KW-0479">Metal-binding</keyword>
<feature type="binding site" evidence="10">
    <location>
        <begin position="250"/>
        <end position="252"/>
    </location>
    <ligand>
        <name>dihydroxyacetone phosphate</name>
        <dbReference type="ChEBI" id="CHEBI:57642"/>
    </ligand>
</feature>
<dbReference type="GO" id="GO:0008270">
    <property type="term" value="F:zinc ion binding"/>
    <property type="evidence" value="ECO:0007669"/>
    <property type="project" value="UniProtKB-UniRule"/>
</dbReference>
<evidence type="ECO:0000256" key="12">
    <source>
        <dbReference type="RuleBase" id="RU366023"/>
    </source>
</evidence>
<dbReference type="NCBIfam" id="TIGR01520">
    <property type="entry name" value="FruBisAldo_II_A"/>
    <property type="match status" value="1"/>
</dbReference>
<dbReference type="Gene3D" id="3.20.20.70">
    <property type="entry name" value="Aldolase class I"/>
    <property type="match status" value="1"/>
</dbReference>
<comment type="catalytic activity">
    <reaction evidence="1 12">
        <text>beta-D-fructose 1,6-bisphosphate = D-glyceraldehyde 3-phosphate + dihydroxyacetone phosphate</text>
        <dbReference type="Rhea" id="RHEA:14729"/>
        <dbReference type="ChEBI" id="CHEBI:32966"/>
        <dbReference type="ChEBI" id="CHEBI:57642"/>
        <dbReference type="ChEBI" id="CHEBI:59776"/>
        <dbReference type="EC" id="4.1.2.13"/>
    </reaction>
</comment>
<dbReference type="InterPro" id="IPR006411">
    <property type="entry name" value="Fruct_bisP_bact"/>
</dbReference>
<dbReference type="AlphaFoldDB" id="A0A517T3D0"/>
<dbReference type="EMBL" id="CP036316">
    <property type="protein sequence ID" value="QDT62841.1"/>
    <property type="molecule type" value="Genomic_DNA"/>
</dbReference>
<feature type="binding site" evidence="11">
    <location>
        <position position="249"/>
    </location>
    <ligand>
        <name>Zn(2+)</name>
        <dbReference type="ChEBI" id="CHEBI:29105"/>
        <label>1</label>
        <note>catalytic</note>
    </ligand>
</feature>
<dbReference type="UniPathway" id="UPA00109">
    <property type="reaction ID" value="UER00183"/>
</dbReference>
<evidence type="ECO:0000256" key="4">
    <source>
        <dbReference type="ARBA" id="ARBA00013068"/>
    </source>
</evidence>
<name>A0A517T3D0_9PLAN</name>
<evidence type="ECO:0000256" key="9">
    <source>
        <dbReference type="PIRSR" id="PIRSR001359-1"/>
    </source>
</evidence>
<dbReference type="OrthoDB" id="9803995at2"/>
<comment type="similarity">
    <text evidence="3 12">Belongs to the class II fructose-bisphosphate aldolase family.</text>
</comment>
<dbReference type="NCBIfam" id="NF006628">
    <property type="entry name" value="PRK09197.1"/>
    <property type="match status" value="1"/>
</dbReference>
<keyword evidence="14" id="KW-1185">Reference proteome</keyword>
<dbReference type="GO" id="GO:0005829">
    <property type="term" value="C:cytosol"/>
    <property type="evidence" value="ECO:0007669"/>
    <property type="project" value="TreeGrafter"/>
</dbReference>
<feature type="binding site" evidence="11">
    <location>
        <position position="96"/>
    </location>
    <ligand>
        <name>Zn(2+)</name>
        <dbReference type="ChEBI" id="CHEBI:29105"/>
        <label>1</label>
        <note>catalytic</note>
    </ligand>
</feature>
<dbReference type="EC" id="4.1.2.13" evidence="4 12"/>
<dbReference type="SUPFAM" id="SSF51569">
    <property type="entry name" value="Aldolase"/>
    <property type="match status" value="1"/>
</dbReference>
<dbReference type="NCBIfam" id="TIGR00167">
    <property type="entry name" value="cbbA"/>
    <property type="match status" value="1"/>
</dbReference>
<dbReference type="PANTHER" id="PTHR30559:SF0">
    <property type="entry name" value="FRUCTOSE-BISPHOSPHATE ALDOLASE"/>
    <property type="match status" value="1"/>
</dbReference>
<evidence type="ECO:0000256" key="1">
    <source>
        <dbReference type="ARBA" id="ARBA00000441"/>
    </source>
</evidence>
<evidence type="ECO:0000256" key="5">
    <source>
        <dbReference type="ARBA" id="ARBA00022723"/>
    </source>
</evidence>
<feature type="active site" description="Proton donor" evidence="9">
    <location>
        <position position="95"/>
    </location>
</feature>
<comment type="function">
    <text evidence="12">Catalyzes the aldol condensation of dihydroxyacetone phosphate (DHAP or glycerone-phosphate) with glyceraldehyde 3-phosphate (G3P) to form fructose 1,6-bisphosphate (FBP) in gluconeogenesis and the reverse reaction in glycolysis.</text>
</comment>
<keyword evidence="7 12" id="KW-0324">Glycolysis</keyword>
<feature type="binding site" evidence="11">
    <location>
        <position position="131"/>
    </location>
    <ligand>
        <name>Zn(2+)</name>
        <dbReference type="ChEBI" id="CHEBI:29105"/>
        <label>2</label>
    </ligand>
</feature>
<gene>
    <name evidence="13" type="primary">fba</name>
    <name evidence="13" type="ORF">V22_00390</name>
</gene>
<dbReference type="PIRSF" id="PIRSF001359">
    <property type="entry name" value="F_bP_aldolase_II"/>
    <property type="match status" value="1"/>
</dbReference>
<dbReference type="GO" id="GO:0004332">
    <property type="term" value="F:fructose-bisphosphate aldolase activity"/>
    <property type="evidence" value="ECO:0007669"/>
    <property type="project" value="UniProtKB-EC"/>
</dbReference>
<feature type="binding site" evidence="11">
    <location>
        <position position="161"/>
    </location>
    <ligand>
        <name>Zn(2+)</name>
        <dbReference type="ChEBI" id="CHEBI:29105"/>
        <label>2</label>
    </ligand>
</feature>
<evidence type="ECO:0000256" key="3">
    <source>
        <dbReference type="ARBA" id="ARBA00005812"/>
    </source>
</evidence>
<dbReference type="RefSeq" id="WP_145258678.1">
    <property type="nucleotide sequence ID" value="NZ_CP036316.1"/>
</dbReference>
<feature type="binding site" evidence="11">
    <location>
        <position position="212"/>
    </location>
    <ligand>
        <name>Zn(2+)</name>
        <dbReference type="ChEBI" id="CHEBI:29105"/>
        <label>1</label>
        <note>catalytic</note>
    </ligand>
</feature>
<keyword evidence="8 12" id="KW-0456">Lyase</keyword>
<dbReference type="InterPro" id="IPR013785">
    <property type="entry name" value="Aldolase_TIM"/>
</dbReference>
<comment type="cofactor">
    <cofactor evidence="11 12">
        <name>Zn(2+)</name>
        <dbReference type="ChEBI" id="CHEBI:29105"/>
    </cofactor>
    <text evidence="11 12">Binds 2 Zn(2+) ions per subunit. One is catalytic and the other provides a structural contribution.</text>
</comment>
<protein>
    <recommendedName>
        <fullName evidence="4 12">Fructose-bisphosphate aldolase</fullName>
        <shortName evidence="12">FBP aldolase</shortName>
        <ecNumber evidence="4 12">4.1.2.13</ecNumber>
    </recommendedName>
</protein>
<evidence type="ECO:0000256" key="10">
    <source>
        <dbReference type="PIRSR" id="PIRSR001359-2"/>
    </source>
</evidence>
<organism evidence="13 14">
    <name type="scientific">Calycomorphotria hydatis</name>
    <dbReference type="NCBI Taxonomy" id="2528027"/>
    <lineage>
        <taxon>Bacteria</taxon>
        <taxon>Pseudomonadati</taxon>
        <taxon>Planctomycetota</taxon>
        <taxon>Planctomycetia</taxon>
        <taxon>Planctomycetales</taxon>
        <taxon>Planctomycetaceae</taxon>
        <taxon>Calycomorphotria</taxon>
    </lineage>
</organism>
<evidence type="ECO:0000256" key="2">
    <source>
        <dbReference type="ARBA" id="ARBA00004714"/>
    </source>
</evidence>
<evidence type="ECO:0000256" key="11">
    <source>
        <dbReference type="PIRSR" id="PIRSR001359-3"/>
    </source>
</evidence>
<dbReference type="InterPro" id="IPR000771">
    <property type="entry name" value="FBA_II"/>
</dbReference>
<proteinExistence type="inferred from homology"/>
<evidence type="ECO:0000313" key="14">
    <source>
        <dbReference type="Proteomes" id="UP000319976"/>
    </source>
</evidence>
<evidence type="ECO:0000256" key="7">
    <source>
        <dbReference type="ARBA" id="ARBA00023152"/>
    </source>
</evidence>
<evidence type="ECO:0000256" key="8">
    <source>
        <dbReference type="ARBA" id="ARBA00023239"/>
    </source>
</evidence>
<dbReference type="Pfam" id="PF01116">
    <property type="entry name" value="F_bP_aldolase"/>
    <property type="match status" value="1"/>
</dbReference>
<dbReference type="PANTHER" id="PTHR30559">
    <property type="entry name" value="FRUCTOSE-BISPHOSPHATE ALDOLASE CLASS 2"/>
    <property type="match status" value="1"/>
</dbReference>
<feature type="binding site" evidence="10">
    <location>
        <position position="213"/>
    </location>
    <ligand>
        <name>dihydroxyacetone phosphate</name>
        <dbReference type="ChEBI" id="CHEBI:57642"/>
    </ligand>
</feature>
<dbReference type="KEGG" id="chya:V22_00390"/>
<evidence type="ECO:0000313" key="13">
    <source>
        <dbReference type="EMBL" id="QDT62841.1"/>
    </source>
</evidence>
<reference evidence="13 14" key="1">
    <citation type="submission" date="2019-02" db="EMBL/GenBank/DDBJ databases">
        <title>Deep-cultivation of Planctomycetes and their phenomic and genomic characterization uncovers novel biology.</title>
        <authorList>
            <person name="Wiegand S."/>
            <person name="Jogler M."/>
            <person name="Boedeker C."/>
            <person name="Pinto D."/>
            <person name="Vollmers J."/>
            <person name="Rivas-Marin E."/>
            <person name="Kohn T."/>
            <person name="Peeters S.H."/>
            <person name="Heuer A."/>
            <person name="Rast P."/>
            <person name="Oberbeckmann S."/>
            <person name="Bunk B."/>
            <person name="Jeske O."/>
            <person name="Meyerdierks A."/>
            <person name="Storesund J.E."/>
            <person name="Kallscheuer N."/>
            <person name="Luecker S."/>
            <person name="Lage O.M."/>
            <person name="Pohl T."/>
            <person name="Merkel B.J."/>
            <person name="Hornburger P."/>
            <person name="Mueller R.-W."/>
            <person name="Bruemmer F."/>
            <person name="Labrenz M."/>
            <person name="Spormann A.M."/>
            <person name="Op den Camp H."/>
            <person name="Overmann J."/>
            <person name="Amann R."/>
            <person name="Jetten M.S.M."/>
            <person name="Mascher T."/>
            <person name="Medema M.H."/>
            <person name="Devos D.P."/>
            <person name="Kaster A.-K."/>
            <person name="Ovreas L."/>
            <person name="Rohde M."/>
            <person name="Galperin M.Y."/>
            <person name="Jogler C."/>
        </authorList>
    </citation>
    <scope>NUCLEOTIDE SEQUENCE [LARGE SCALE GENOMIC DNA]</scope>
    <source>
        <strain evidence="13 14">V22</strain>
    </source>
</reference>